<organism evidence="2 3">
    <name type="scientific">Mesonia phycicola</name>
    <dbReference type="NCBI Taxonomy" id="579105"/>
    <lineage>
        <taxon>Bacteria</taxon>
        <taxon>Pseudomonadati</taxon>
        <taxon>Bacteroidota</taxon>
        <taxon>Flavobacteriia</taxon>
        <taxon>Flavobacteriales</taxon>
        <taxon>Flavobacteriaceae</taxon>
        <taxon>Mesonia</taxon>
    </lineage>
</organism>
<dbReference type="Proteomes" id="UP000184225">
    <property type="component" value="Unassembled WGS sequence"/>
</dbReference>
<protein>
    <submittedName>
        <fullName evidence="2">MerC mercury resistance protein</fullName>
    </submittedName>
</protein>
<feature type="transmembrane region" description="Helical" evidence="1">
    <location>
        <begin position="73"/>
        <end position="90"/>
    </location>
</feature>
<keyword evidence="1" id="KW-1133">Transmembrane helix</keyword>
<dbReference type="EMBL" id="FQYY01000002">
    <property type="protein sequence ID" value="SHI55826.1"/>
    <property type="molecule type" value="Genomic_DNA"/>
</dbReference>
<feature type="transmembrane region" description="Helical" evidence="1">
    <location>
        <begin position="45"/>
        <end position="66"/>
    </location>
</feature>
<sequence length="133" mass="15166">MKLTLKKPDTIGALTSALCVAHCLLTPFLFIAQTGSLHSINSVPGWWRSLDYFFLIISFFSIYQSTSTTSKQIIKYLLWFNWSLLSFLIINEKLEMLPLPELFTYVTAIALSGIHIYNLKYCQCKNSKCCSHG</sequence>
<keyword evidence="1" id="KW-0472">Membrane</keyword>
<name>A0A1M6C468_9FLAO</name>
<gene>
    <name evidence="2" type="ORF">SAMN04488096_102357</name>
</gene>
<evidence type="ECO:0000313" key="2">
    <source>
        <dbReference type="EMBL" id="SHI55826.1"/>
    </source>
</evidence>
<evidence type="ECO:0000256" key="1">
    <source>
        <dbReference type="SAM" id="Phobius"/>
    </source>
</evidence>
<reference evidence="2 3" key="1">
    <citation type="submission" date="2016-11" db="EMBL/GenBank/DDBJ databases">
        <authorList>
            <person name="Jaros S."/>
            <person name="Januszkiewicz K."/>
            <person name="Wedrychowicz H."/>
        </authorList>
    </citation>
    <scope>NUCLEOTIDE SEQUENCE [LARGE SCALE GENOMIC DNA]</scope>
    <source>
        <strain evidence="2 3">DSM 21425</strain>
    </source>
</reference>
<keyword evidence="1" id="KW-0812">Transmembrane</keyword>
<dbReference type="STRING" id="579105.SAMN04488096_102357"/>
<proteinExistence type="predicted"/>
<dbReference type="GO" id="GO:0016020">
    <property type="term" value="C:membrane"/>
    <property type="evidence" value="ECO:0007669"/>
    <property type="project" value="InterPro"/>
</dbReference>
<dbReference type="InterPro" id="IPR004891">
    <property type="entry name" value="Mercury-R_MerC"/>
</dbReference>
<dbReference type="GO" id="GO:0015097">
    <property type="term" value="F:mercury ion transmembrane transporter activity"/>
    <property type="evidence" value="ECO:0007669"/>
    <property type="project" value="InterPro"/>
</dbReference>
<evidence type="ECO:0000313" key="3">
    <source>
        <dbReference type="Proteomes" id="UP000184225"/>
    </source>
</evidence>
<keyword evidence="3" id="KW-1185">Reference proteome</keyword>
<accession>A0A1M6C468</accession>
<feature type="transmembrane region" description="Helical" evidence="1">
    <location>
        <begin position="102"/>
        <end position="119"/>
    </location>
</feature>
<feature type="transmembrane region" description="Helical" evidence="1">
    <location>
        <begin position="12"/>
        <end position="33"/>
    </location>
</feature>
<dbReference type="OrthoDB" id="1274419at2"/>
<dbReference type="Pfam" id="PF03203">
    <property type="entry name" value="MerC"/>
    <property type="match status" value="1"/>
</dbReference>
<dbReference type="RefSeq" id="WP_073148685.1">
    <property type="nucleotide sequence ID" value="NZ_FQYY01000002.1"/>
</dbReference>
<dbReference type="AlphaFoldDB" id="A0A1M6C468"/>